<dbReference type="FunFam" id="1.10.1450.10:FF:000053">
    <property type="entry name" value="Tetraspanin"/>
    <property type="match status" value="1"/>
</dbReference>
<accession>A0AAD4JSC2</accession>
<dbReference type="PROSITE" id="PS51257">
    <property type="entry name" value="PROKAR_LIPOPROTEIN"/>
    <property type="match status" value="1"/>
</dbReference>
<organism evidence="6 7">
    <name type="scientific">Drosophila rubida</name>
    <dbReference type="NCBI Taxonomy" id="30044"/>
    <lineage>
        <taxon>Eukaryota</taxon>
        <taxon>Metazoa</taxon>
        <taxon>Ecdysozoa</taxon>
        <taxon>Arthropoda</taxon>
        <taxon>Hexapoda</taxon>
        <taxon>Insecta</taxon>
        <taxon>Pterygota</taxon>
        <taxon>Neoptera</taxon>
        <taxon>Endopterygota</taxon>
        <taxon>Diptera</taxon>
        <taxon>Brachycera</taxon>
        <taxon>Muscomorpha</taxon>
        <taxon>Ephydroidea</taxon>
        <taxon>Drosophilidae</taxon>
        <taxon>Drosophila</taxon>
    </lineage>
</organism>
<dbReference type="Proteomes" id="UP001200034">
    <property type="component" value="Unassembled WGS sequence"/>
</dbReference>
<keyword evidence="7" id="KW-1185">Reference proteome</keyword>
<evidence type="ECO:0000256" key="3">
    <source>
        <dbReference type="ARBA" id="ARBA00022989"/>
    </source>
</evidence>
<dbReference type="InterPro" id="IPR008952">
    <property type="entry name" value="Tetraspanin_EC2_sf"/>
</dbReference>
<name>A0AAD4JSC2_9MUSC</name>
<keyword evidence="2 5" id="KW-0812">Transmembrane</keyword>
<dbReference type="InterPro" id="IPR018499">
    <property type="entry name" value="Tetraspanin/Peripherin"/>
</dbReference>
<dbReference type="PANTHER" id="PTHR19282:SF428">
    <property type="entry name" value="TETRASPANIN 68C, ISOFORM A"/>
    <property type="match status" value="1"/>
</dbReference>
<dbReference type="PRINTS" id="PR00259">
    <property type="entry name" value="TMFOUR"/>
</dbReference>
<dbReference type="Gene3D" id="1.10.1450.10">
    <property type="entry name" value="Tetraspanin"/>
    <property type="match status" value="1"/>
</dbReference>
<comment type="subcellular location">
    <subcellularLocation>
        <location evidence="1">Membrane</location>
        <topology evidence="1">Multi-pass membrane protein</topology>
    </subcellularLocation>
</comment>
<feature type="transmembrane region" description="Helical" evidence="5">
    <location>
        <begin position="95"/>
        <end position="117"/>
    </location>
</feature>
<gene>
    <name evidence="6" type="ORF">KR093_011716</name>
</gene>
<dbReference type="PANTHER" id="PTHR19282">
    <property type="entry name" value="TETRASPANIN"/>
    <property type="match status" value="1"/>
</dbReference>
<sequence length="372" mass="41412">MGRCFNHKFVLNFCNLLFLLCGMLLIVAGCYLYTDNKRILLSRLLAAPSEQLNALPQPLLYYISLGLAVAGFVAVLASMLGFWASCLHTYCFLSVYFLSVVVLLLAESVICLAITLWPHCLGISLDAGQMVKALQRNYGVPGQEQFTNAMDLAQTRFGCCGMRSSLDYDTSLWRLQSYGQRNWPVPLSCCVLANAPQPLAYLDPQPANETQCQALERAVYERERYTESCLPHLDAWYREQYGIFLVASLVLALVEFSVLLGIILTCTGIASRRARLDSGSPAVATGFSQKARRRGTAKSRQALVDNIYESEVQLRGTAQGGGMCLGAASRHVSSEDFKELYVQPRDLYKQRHNTTFKPIASDYQTPTRSYLV</sequence>
<dbReference type="Pfam" id="PF00335">
    <property type="entry name" value="Tetraspanin"/>
    <property type="match status" value="1"/>
</dbReference>
<dbReference type="AlphaFoldDB" id="A0AAD4JSC2"/>
<feature type="transmembrane region" description="Helical" evidence="5">
    <location>
        <begin position="241"/>
        <end position="266"/>
    </location>
</feature>
<reference evidence="6" key="1">
    <citation type="journal article" date="2021" name="Mol. Ecol. Resour.">
        <title>Phylogenomic analyses of the genus Drosophila reveals genomic signals of climate adaptation.</title>
        <authorList>
            <person name="Li F."/>
            <person name="Rane R.V."/>
            <person name="Luria V."/>
            <person name="Xiong Z."/>
            <person name="Chen J."/>
            <person name="Li Z."/>
            <person name="Catullo R.A."/>
            <person name="Griffin P.C."/>
            <person name="Schiffer M."/>
            <person name="Pearce S."/>
            <person name="Lee S.F."/>
            <person name="McElroy K."/>
            <person name="Stocker A."/>
            <person name="Shirriffs J."/>
            <person name="Cockerell F."/>
            <person name="Coppin C."/>
            <person name="Sgro C.M."/>
            <person name="Karger A."/>
            <person name="Cain J.W."/>
            <person name="Weber J.A."/>
            <person name="Santpere G."/>
            <person name="Kirschner M.W."/>
            <person name="Hoffmann A.A."/>
            <person name="Oakeshott J.G."/>
            <person name="Zhang G."/>
        </authorList>
    </citation>
    <scope>NUCLEOTIDE SEQUENCE</scope>
    <source>
        <strain evidence="6">BGI-SZ-2011g</strain>
    </source>
</reference>
<dbReference type="EMBL" id="JAJJHW010003889">
    <property type="protein sequence ID" value="KAH8355361.1"/>
    <property type="molecule type" value="Genomic_DNA"/>
</dbReference>
<evidence type="ECO:0000256" key="1">
    <source>
        <dbReference type="ARBA" id="ARBA00004141"/>
    </source>
</evidence>
<evidence type="ECO:0000256" key="4">
    <source>
        <dbReference type="ARBA" id="ARBA00023136"/>
    </source>
</evidence>
<evidence type="ECO:0000256" key="2">
    <source>
        <dbReference type="ARBA" id="ARBA00022692"/>
    </source>
</evidence>
<keyword evidence="4 5" id="KW-0472">Membrane</keyword>
<evidence type="ECO:0008006" key="8">
    <source>
        <dbReference type="Google" id="ProtNLM"/>
    </source>
</evidence>
<keyword evidence="3 5" id="KW-1133">Transmembrane helix</keyword>
<protein>
    <recommendedName>
        <fullName evidence="8">Tetraspanin</fullName>
    </recommendedName>
</protein>
<evidence type="ECO:0000313" key="6">
    <source>
        <dbReference type="EMBL" id="KAH8355361.1"/>
    </source>
</evidence>
<proteinExistence type="predicted"/>
<dbReference type="CDD" id="cd03127">
    <property type="entry name" value="tetraspanin_LEL"/>
    <property type="match status" value="1"/>
</dbReference>
<evidence type="ECO:0000313" key="7">
    <source>
        <dbReference type="Proteomes" id="UP001200034"/>
    </source>
</evidence>
<comment type="caution">
    <text evidence="6">The sequence shown here is derived from an EMBL/GenBank/DDBJ whole genome shotgun (WGS) entry which is preliminary data.</text>
</comment>
<feature type="transmembrane region" description="Helical" evidence="5">
    <location>
        <begin position="59"/>
        <end position="83"/>
    </location>
</feature>
<dbReference type="SUPFAM" id="SSF48652">
    <property type="entry name" value="Tetraspanin"/>
    <property type="match status" value="1"/>
</dbReference>
<dbReference type="GO" id="GO:0005886">
    <property type="term" value="C:plasma membrane"/>
    <property type="evidence" value="ECO:0007669"/>
    <property type="project" value="TreeGrafter"/>
</dbReference>
<feature type="transmembrane region" description="Helical" evidence="5">
    <location>
        <begin position="9"/>
        <end position="34"/>
    </location>
</feature>
<evidence type="ECO:0000256" key="5">
    <source>
        <dbReference type="SAM" id="Phobius"/>
    </source>
</evidence>